<dbReference type="EMBL" id="BONU01000007">
    <property type="protein sequence ID" value="GIG73219.1"/>
    <property type="molecule type" value="Genomic_DNA"/>
</dbReference>
<dbReference type="Proteomes" id="UP000653674">
    <property type="component" value="Unassembled WGS sequence"/>
</dbReference>
<dbReference type="RefSeq" id="WP_168071646.1">
    <property type="nucleotide sequence ID" value="NZ_BAAAQJ010000003.1"/>
</dbReference>
<dbReference type="AlphaFoldDB" id="A0A8J3PLG9"/>
<gene>
    <name evidence="1" type="ORF">Pfl04_16230</name>
</gene>
<protein>
    <recommendedName>
        <fullName evidence="3">HEAT repeat domain-containing protein</fullName>
    </recommendedName>
</protein>
<dbReference type="Gene3D" id="1.25.10.10">
    <property type="entry name" value="Leucine-rich Repeat Variant"/>
    <property type="match status" value="1"/>
</dbReference>
<dbReference type="SUPFAM" id="SSF48371">
    <property type="entry name" value="ARM repeat"/>
    <property type="match status" value="1"/>
</dbReference>
<evidence type="ECO:0000313" key="2">
    <source>
        <dbReference type="Proteomes" id="UP000653674"/>
    </source>
</evidence>
<dbReference type="InterPro" id="IPR011989">
    <property type="entry name" value="ARM-like"/>
</dbReference>
<reference evidence="1" key="1">
    <citation type="submission" date="2021-01" db="EMBL/GenBank/DDBJ databases">
        <title>Whole genome shotgun sequence of Planosporangium flavigriseum NBRC 105377.</title>
        <authorList>
            <person name="Komaki H."/>
            <person name="Tamura T."/>
        </authorList>
    </citation>
    <scope>NUCLEOTIDE SEQUENCE</scope>
    <source>
        <strain evidence="1">NBRC 105377</strain>
    </source>
</reference>
<sequence length="209" mass="23082">MIVTPQEMSADLARSGVRVRDVWDLVNTSDKYPAAVPVLIRWLDRITDLPQTVEREKLREGIIRSLSVSYARPAAAQAIINQFRVMPDPKGLGAGWVAGNALGVVADHTVADEVIEILLDRSLGRAREMIFEAIPRIAKRRPEVVLSVRSLLDDEAVRPFVIATLGRLGDVESREQIAAYVTSDHLLTSRNAAVALKRIDAARTQRDPS</sequence>
<evidence type="ECO:0000313" key="1">
    <source>
        <dbReference type="EMBL" id="GIG73219.1"/>
    </source>
</evidence>
<organism evidence="1 2">
    <name type="scientific">Planosporangium flavigriseum</name>
    <dbReference type="NCBI Taxonomy" id="373681"/>
    <lineage>
        <taxon>Bacteria</taxon>
        <taxon>Bacillati</taxon>
        <taxon>Actinomycetota</taxon>
        <taxon>Actinomycetes</taxon>
        <taxon>Micromonosporales</taxon>
        <taxon>Micromonosporaceae</taxon>
        <taxon>Planosporangium</taxon>
    </lineage>
</organism>
<keyword evidence="2" id="KW-1185">Reference proteome</keyword>
<name>A0A8J3PLG9_9ACTN</name>
<evidence type="ECO:0008006" key="3">
    <source>
        <dbReference type="Google" id="ProtNLM"/>
    </source>
</evidence>
<accession>A0A8J3PLG9</accession>
<comment type="caution">
    <text evidence="1">The sequence shown here is derived from an EMBL/GenBank/DDBJ whole genome shotgun (WGS) entry which is preliminary data.</text>
</comment>
<proteinExistence type="predicted"/>
<dbReference type="InterPro" id="IPR016024">
    <property type="entry name" value="ARM-type_fold"/>
</dbReference>